<dbReference type="EMBL" id="JAWRVE010000251">
    <property type="protein sequence ID" value="KAL1847096.1"/>
    <property type="molecule type" value="Genomic_DNA"/>
</dbReference>
<accession>A0ABR3VWS3</accession>
<dbReference type="SUPFAM" id="SSF56112">
    <property type="entry name" value="Protein kinase-like (PK-like)"/>
    <property type="match status" value="1"/>
</dbReference>
<evidence type="ECO:0000259" key="1">
    <source>
        <dbReference type="Pfam" id="PF01636"/>
    </source>
</evidence>
<dbReference type="PANTHER" id="PTHR21310:SF37">
    <property type="entry name" value="AMINOGLYCOSIDE PHOSPHOTRANSFERASE DOMAIN-CONTAINING PROTEIN"/>
    <property type="match status" value="1"/>
</dbReference>
<comment type="caution">
    <text evidence="2">The sequence shown here is derived from an EMBL/GenBank/DDBJ whole genome shotgun (WGS) entry which is preliminary data.</text>
</comment>
<dbReference type="InterPro" id="IPR011009">
    <property type="entry name" value="Kinase-like_dom_sf"/>
</dbReference>
<dbReference type="Pfam" id="PF01636">
    <property type="entry name" value="APH"/>
    <property type="match status" value="1"/>
</dbReference>
<evidence type="ECO:0000313" key="3">
    <source>
        <dbReference type="Proteomes" id="UP001583177"/>
    </source>
</evidence>
<reference evidence="2 3" key="1">
    <citation type="journal article" date="2024" name="IMA Fungus">
        <title>IMA Genome - F19 : A genome assembly and annotation guide to empower mycologists, including annotated draft genome sequences of Ceratocystis pirilliformis, Diaporthe australafricana, Fusarium ophioides, Paecilomyces lecythidis, and Sporothrix stenoceras.</title>
        <authorList>
            <person name="Aylward J."/>
            <person name="Wilson A.M."/>
            <person name="Visagie C.M."/>
            <person name="Spraker J."/>
            <person name="Barnes I."/>
            <person name="Buitendag C."/>
            <person name="Ceriani C."/>
            <person name="Del Mar Angel L."/>
            <person name="du Plessis D."/>
            <person name="Fuchs T."/>
            <person name="Gasser K."/>
            <person name="Kramer D."/>
            <person name="Li W."/>
            <person name="Munsamy K."/>
            <person name="Piso A."/>
            <person name="Price J.L."/>
            <person name="Sonnekus B."/>
            <person name="Thomas C."/>
            <person name="van der Nest A."/>
            <person name="van Dijk A."/>
            <person name="van Heerden A."/>
            <person name="van Vuuren N."/>
            <person name="Yilmaz N."/>
            <person name="Duong T.A."/>
            <person name="van der Merwe N.A."/>
            <person name="Wingfield M.J."/>
            <person name="Wingfield B.D."/>
        </authorList>
    </citation>
    <scope>NUCLEOTIDE SEQUENCE [LARGE SCALE GENOMIC DNA]</scope>
    <source>
        <strain evidence="2 3">CMW 18300</strain>
    </source>
</reference>
<sequence length="469" mass="53916">MRNVMVQDRIKRERARFIESLDKAAILKLASSYHKNAPCKFFKPLKHGGFNVCFFVEFDLPGCNAKKPRWVVRIPIPGRNPVAWIDEKLEVEVATMRHVALNTKIPVPKVHAYSFSGQSPIGMAFIIMDFVDGQNLREHGFKQGDKWNNWRGPTEATKLVYQQLAEVLIELRKQEFPAIGALGIDPCGPSKSNLAGVRVCHRPLSIEIAMQESEGQNPSEMFPARKTFSTASEYIQSLLWLLDNELNRCSNPDIDRAADRGKMLLYAARDFRRFVTQKWLDASKENGPFVLMHGVLHNHYSNLLWDEDLKLVGVIDWEWSHVVPVQLFTPPVWLDNATVESVCLFQGLFKDELGYLHQEISNAEAARGEPHTLSIEWEMMQTWSHSLVVSSLFRPNDMYDVYWDFMSQDIFKTDAHQDKSEVQVKAVLAWVAGSETAQAWLKEKAIIQDKYYEQVDKYKLLEDIKDKTK</sequence>
<gene>
    <name evidence="2" type="ORF">Daus18300_014066</name>
</gene>
<dbReference type="PANTHER" id="PTHR21310">
    <property type="entry name" value="AMINOGLYCOSIDE PHOSPHOTRANSFERASE-RELATED-RELATED"/>
    <property type="match status" value="1"/>
</dbReference>
<dbReference type="InterPro" id="IPR051678">
    <property type="entry name" value="AGP_Transferase"/>
</dbReference>
<feature type="domain" description="Aminoglycoside phosphotransferase" evidence="1">
    <location>
        <begin position="68"/>
        <end position="320"/>
    </location>
</feature>
<dbReference type="Gene3D" id="3.30.200.20">
    <property type="entry name" value="Phosphorylase Kinase, domain 1"/>
    <property type="match status" value="1"/>
</dbReference>
<organism evidence="2 3">
    <name type="scientific">Diaporthe australafricana</name>
    <dbReference type="NCBI Taxonomy" id="127596"/>
    <lineage>
        <taxon>Eukaryota</taxon>
        <taxon>Fungi</taxon>
        <taxon>Dikarya</taxon>
        <taxon>Ascomycota</taxon>
        <taxon>Pezizomycotina</taxon>
        <taxon>Sordariomycetes</taxon>
        <taxon>Sordariomycetidae</taxon>
        <taxon>Diaporthales</taxon>
        <taxon>Diaporthaceae</taxon>
        <taxon>Diaporthe</taxon>
    </lineage>
</organism>
<dbReference type="InterPro" id="IPR002575">
    <property type="entry name" value="Aminoglycoside_PTrfase"/>
</dbReference>
<proteinExistence type="predicted"/>
<evidence type="ECO:0000313" key="2">
    <source>
        <dbReference type="EMBL" id="KAL1847096.1"/>
    </source>
</evidence>
<protein>
    <recommendedName>
        <fullName evidence="1">Aminoglycoside phosphotransferase domain-containing protein</fullName>
    </recommendedName>
</protein>
<name>A0ABR3VWS3_9PEZI</name>
<keyword evidence="3" id="KW-1185">Reference proteome</keyword>
<dbReference type="Proteomes" id="UP001583177">
    <property type="component" value="Unassembled WGS sequence"/>
</dbReference>